<dbReference type="InterPro" id="IPR021852">
    <property type="entry name" value="DUF3456"/>
</dbReference>
<feature type="domain" description="DUF3456" evidence="2">
    <location>
        <begin position="44"/>
        <end position="169"/>
    </location>
</feature>
<name>A0A9Q0N6P8_9DIPT</name>
<dbReference type="AlphaFoldDB" id="A0A9Q0N6P8"/>
<evidence type="ECO:0000256" key="1">
    <source>
        <dbReference type="SAM" id="SignalP"/>
    </source>
</evidence>
<dbReference type="EMBL" id="WJQU01000002">
    <property type="protein sequence ID" value="KAJ6644177.1"/>
    <property type="molecule type" value="Genomic_DNA"/>
</dbReference>
<evidence type="ECO:0000313" key="4">
    <source>
        <dbReference type="Proteomes" id="UP001151699"/>
    </source>
</evidence>
<proteinExistence type="predicted"/>
<dbReference type="OrthoDB" id="192915at2759"/>
<feature type="chain" id="PRO_5040186656" evidence="1">
    <location>
        <begin position="22"/>
        <end position="184"/>
    </location>
</feature>
<protein>
    <submittedName>
        <fullName evidence="3">Protein seele</fullName>
    </submittedName>
</protein>
<accession>A0A9Q0N6P8</accession>
<reference evidence="3" key="1">
    <citation type="submission" date="2022-07" db="EMBL/GenBank/DDBJ databases">
        <authorList>
            <person name="Trinca V."/>
            <person name="Uliana J.V.C."/>
            <person name="Torres T.T."/>
            <person name="Ward R.J."/>
            <person name="Monesi N."/>
        </authorList>
    </citation>
    <scope>NUCLEOTIDE SEQUENCE</scope>
    <source>
        <strain evidence="3">HSMRA1968</strain>
        <tissue evidence="3">Whole embryos</tissue>
    </source>
</reference>
<sequence length="184" mass="21156">MKRTVILCLFILISSVLLVKSDDEDSFDAEDSAEEYVFEENEYVCKAIIDVMLMEIEKVDPKKKIQVTATKSVTYTKSESYLAELMEDICEVDETFTTIRQIVFQKTVIRRMIKNHGAVEEESVMNENVNHLCLEVLGESEEAFLKEFQKEVISENIKEIICAQSAGYCQLKNDTEGSKEREEL</sequence>
<keyword evidence="4" id="KW-1185">Reference proteome</keyword>
<keyword evidence="1" id="KW-0732">Signal</keyword>
<dbReference type="Proteomes" id="UP001151699">
    <property type="component" value="Chromosome B"/>
</dbReference>
<organism evidence="3 4">
    <name type="scientific">Pseudolycoriella hygida</name>
    <dbReference type="NCBI Taxonomy" id="35572"/>
    <lineage>
        <taxon>Eukaryota</taxon>
        <taxon>Metazoa</taxon>
        <taxon>Ecdysozoa</taxon>
        <taxon>Arthropoda</taxon>
        <taxon>Hexapoda</taxon>
        <taxon>Insecta</taxon>
        <taxon>Pterygota</taxon>
        <taxon>Neoptera</taxon>
        <taxon>Endopterygota</taxon>
        <taxon>Diptera</taxon>
        <taxon>Nematocera</taxon>
        <taxon>Sciaroidea</taxon>
        <taxon>Sciaridae</taxon>
        <taxon>Pseudolycoriella</taxon>
    </lineage>
</organism>
<evidence type="ECO:0000259" key="2">
    <source>
        <dbReference type="Pfam" id="PF11938"/>
    </source>
</evidence>
<evidence type="ECO:0000313" key="3">
    <source>
        <dbReference type="EMBL" id="KAJ6644177.1"/>
    </source>
</evidence>
<dbReference type="Pfam" id="PF11938">
    <property type="entry name" value="DUF3456"/>
    <property type="match status" value="1"/>
</dbReference>
<gene>
    <name evidence="3" type="primary">sel_0</name>
    <name evidence="3" type="ORF">Bhyg_09144</name>
</gene>
<feature type="signal peptide" evidence="1">
    <location>
        <begin position="1"/>
        <end position="21"/>
    </location>
</feature>
<comment type="caution">
    <text evidence="3">The sequence shown here is derived from an EMBL/GenBank/DDBJ whole genome shotgun (WGS) entry which is preliminary data.</text>
</comment>